<evidence type="ECO:0000256" key="2">
    <source>
        <dbReference type="ARBA" id="ARBA00022801"/>
    </source>
</evidence>
<evidence type="ECO:0000259" key="4">
    <source>
        <dbReference type="SMART" id="SM00479"/>
    </source>
</evidence>
<dbReference type="Proteomes" id="UP000321304">
    <property type="component" value="Unassembled WGS sequence"/>
</dbReference>
<dbReference type="RefSeq" id="WP_146993163.1">
    <property type="nucleotide sequence ID" value="NZ_VITY01000028.1"/>
</dbReference>
<protein>
    <submittedName>
        <fullName evidence="5">DNA polymerase-3 subunit epsilon</fullName>
    </submittedName>
</protein>
<comment type="caution">
    <text evidence="5">The sequence shown here is derived from an EMBL/GenBank/DDBJ whole genome shotgun (WGS) entry which is preliminary data.</text>
</comment>
<dbReference type="Gene3D" id="3.30.420.10">
    <property type="entry name" value="Ribonuclease H-like superfamily/Ribonuclease H"/>
    <property type="match status" value="1"/>
</dbReference>
<dbReference type="InterPro" id="IPR012337">
    <property type="entry name" value="RNaseH-like_sf"/>
</dbReference>
<dbReference type="GO" id="GO:0006259">
    <property type="term" value="P:DNA metabolic process"/>
    <property type="evidence" value="ECO:0007669"/>
    <property type="project" value="UniProtKB-ARBA"/>
</dbReference>
<keyword evidence="3" id="KW-0269">Exonuclease</keyword>
<dbReference type="PANTHER" id="PTHR30231:SF4">
    <property type="entry name" value="PROTEIN NEN2"/>
    <property type="match status" value="1"/>
</dbReference>
<keyword evidence="2" id="KW-0378">Hydrolase</keyword>
<dbReference type="CDD" id="cd06127">
    <property type="entry name" value="DEDDh"/>
    <property type="match status" value="1"/>
</dbReference>
<evidence type="ECO:0000256" key="1">
    <source>
        <dbReference type="ARBA" id="ARBA00022722"/>
    </source>
</evidence>
<dbReference type="SUPFAM" id="SSF53098">
    <property type="entry name" value="Ribonuclease H-like"/>
    <property type="match status" value="1"/>
</dbReference>
<dbReference type="EMBL" id="VITY01000028">
    <property type="protein sequence ID" value="TWB86778.1"/>
    <property type="molecule type" value="Genomic_DNA"/>
</dbReference>
<dbReference type="GO" id="GO:0003676">
    <property type="term" value="F:nucleic acid binding"/>
    <property type="evidence" value="ECO:0007669"/>
    <property type="project" value="InterPro"/>
</dbReference>
<evidence type="ECO:0000256" key="3">
    <source>
        <dbReference type="ARBA" id="ARBA00022839"/>
    </source>
</evidence>
<dbReference type="GO" id="GO:0008408">
    <property type="term" value="F:3'-5' exonuclease activity"/>
    <property type="evidence" value="ECO:0007669"/>
    <property type="project" value="TreeGrafter"/>
</dbReference>
<dbReference type="GO" id="GO:0005829">
    <property type="term" value="C:cytosol"/>
    <property type="evidence" value="ECO:0007669"/>
    <property type="project" value="TreeGrafter"/>
</dbReference>
<name>A0A560KU49_9BRAD</name>
<proteinExistence type="predicted"/>
<keyword evidence="1" id="KW-0540">Nuclease</keyword>
<keyword evidence="6" id="KW-1185">Reference proteome</keyword>
<dbReference type="InterPro" id="IPR013520">
    <property type="entry name" value="Ribonucl_H"/>
</dbReference>
<dbReference type="InterPro" id="IPR036397">
    <property type="entry name" value="RNaseH_sf"/>
</dbReference>
<sequence>MTRTYVVDFEGNGDSPPDIVELALVEIQEWERIGRGYYWLLKPSKPISDIACRIHGIKNADVEASPAFCDVEADVRELLDEAILIGHNVRGDVGALRRKIPDWVPIRVLDTLRLAKRLKPGIPSYSLHRLSATLNVRLPAIKGRIGRPHSAYYDAWLTAQLFLALFKDHRSLGLERLLHICTVQQGFDQKVLL</sequence>
<evidence type="ECO:0000313" key="5">
    <source>
        <dbReference type="EMBL" id="TWB86778.1"/>
    </source>
</evidence>
<gene>
    <name evidence="5" type="ORF">FBZ93_12818</name>
</gene>
<dbReference type="Pfam" id="PF00929">
    <property type="entry name" value="RNase_T"/>
    <property type="match status" value="1"/>
</dbReference>
<dbReference type="SMART" id="SM00479">
    <property type="entry name" value="EXOIII"/>
    <property type="match status" value="1"/>
</dbReference>
<feature type="domain" description="Exonuclease" evidence="4">
    <location>
        <begin position="3"/>
        <end position="171"/>
    </location>
</feature>
<dbReference type="AlphaFoldDB" id="A0A560KU49"/>
<reference evidence="5 6" key="1">
    <citation type="submission" date="2019-06" db="EMBL/GenBank/DDBJ databases">
        <title>Genomic Encyclopedia of Type Strains, Phase IV (KMG-V): Genome sequencing to study the core and pangenomes of soil and plant-associated prokaryotes.</title>
        <authorList>
            <person name="Whitman W."/>
        </authorList>
    </citation>
    <scope>NUCLEOTIDE SEQUENCE [LARGE SCALE GENOMIC DNA]</scope>
    <source>
        <strain evidence="5 6">BR 10355</strain>
    </source>
</reference>
<dbReference type="OrthoDB" id="7822240at2"/>
<accession>A0A560KU49</accession>
<evidence type="ECO:0000313" key="6">
    <source>
        <dbReference type="Proteomes" id="UP000321304"/>
    </source>
</evidence>
<dbReference type="PANTHER" id="PTHR30231">
    <property type="entry name" value="DNA POLYMERASE III SUBUNIT EPSILON"/>
    <property type="match status" value="1"/>
</dbReference>
<organism evidence="5 6">
    <name type="scientific">Bradyrhizobium macuxiense</name>
    <dbReference type="NCBI Taxonomy" id="1755647"/>
    <lineage>
        <taxon>Bacteria</taxon>
        <taxon>Pseudomonadati</taxon>
        <taxon>Pseudomonadota</taxon>
        <taxon>Alphaproteobacteria</taxon>
        <taxon>Hyphomicrobiales</taxon>
        <taxon>Nitrobacteraceae</taxon>
        <taxon>Bradyrhizobium</taxon>
    </lineage>
</organism>